<keyword evidence="3" id="KW-1185">Reference proteome</keyword>
<dbReference type="InterPro" id="IPR000315">
    <property type="entry name" value="Znf_B-box"/>
</dbReference>
<feature type="domain" description="B box-type" evidence="1">
    <location>
        <begin position="1"/>
        <end position="43"/>
    </location>
</feature>
<dbReference type="GO" id="GO:0008270">
    <property type="term" value="F:zinc ion binding"/>
    <property type="evidence" value="ECO:0007669"/>
    <property type="project" value="InterPro"/>
</dbReference>
<dbReference type="AlphaFoldDB" id="A0A076FDS4"/>
<organism evidence="2 3">
    <name type="scientific">Campylobacter iguaniorum</name>
    <dbReference type="NCBI Taxonomy" id="1244531"/>
    <lineage>
        <taxon>Bacteria</taxon>
        <taxon>Pseudomonadati</taxon>
        <taxon>Campylobacterota</taxon>
        <taxon>Epsilonproteobacteria</taxon>
        <taxon>Campylobacterales</taxon>
        <taxon>Campylobacteraceae</taxon>
        <taxon>Campylobacter</taxon>
    </lineage>
</organism>
<evidence type="ECO:0000259" key="1">
    <source>
        <dbReference type="PROSITE" id="PS50119"/>
    </source>
</evidence>
<dbReference type="EMBL" id="CP009044">
    <property type="protein sequence ID" value="AII15557.1"/>
    <property type="molecule type" value="Genomic_DNA"/>
</dbReference>
<proteinExistence type="predicted"/>
<dbReference type="OrthoDB" id="241681at68525"/>
<evidence type="ECO:0000313" key="3">
    <source>
        <dbReference type="Proteomes" id="UP000028486"/>
    </source>
</evidence>
<accession>A0A076FDS4</accession>
<reference evidence="2 3" key="1">
    <citation type="journal article" date="2014" name="Genome Announc.">
        <title>Complete Genome Sequence of Campylobacter iguaniorum Strain 1485ET, Isolated from a Bearded Dragon (Pogona vitticeps).</title>
        <authorList>
            <person name="Gilbert M.J."/>
            <person name="Miller W.G."/>
            <person name="Yee E."/>
            <person name="Kik M."/>
            <person name="Wagenaar J.A."/>
            <person name="Duim B."/>
        </authorList>
    </citation>
    <scope>NUCLEOTIDE SEQUENCE [LARGE SCALE GENOMIC DNA]</scope>
    <source>
        <strain evidence="2 3">1485E</strain>
        <plasmid evidence="2">pCIG1485E</plasmid>
    </source>
</reference>
<evidence type="ECO:0000313" key="2">
    <source>
        <dbReference type="EMBL" id="AII15557.1"/>
    </source>
</evidence>
<keyword evidence="2" id="KW-0614">Plasmid</keyword>
<sequence length="166" mass="19367">MCMYCEKPKTEDEHFLCEVCGVGMCDECYDALVEHDGHFHLILENCDDEREIDLITKACGGSEPDYICEDCVNKILENPFKDMDVSNIIEFIDNKLPDGEEIYPFSSEDYPLEFDKNEWEEVEGNPILWKTCLMDNNGDINRETISDAFLSKREALMDFYKNRDEE</sequence>
<protein>
    <recommendedName>
        <fullName evidence="1">B box-type domain-containing protein</fullName>
    </recommendedName>
</protein>
<dbReference type="RefSeq" id="WP_041572685.1">
    <property type="nucleotide sequence ID" value="NZ_CP009044.1"/>
</dbReference>
<name>A0A076FDS4_9BACT</name>
<geneLocation type="plasmid" evidence="2 3">
    <name>pCIG1485E</name>
</geneLocation>
<gene>
    <name evidence="2" type="ORF">CIG1485E_a0032</name>
</gene>
<dbReference type="Proteomes" id="UP000028486">
    <property type="component" value="Plasmid pCIG1485E"/>
</dbReference>
<dbReference type="HOGENOM" id="CLU_1599683_0_0_7"/>
<dbReference type="PROSITE" id="PS50119">
    <property type="entry name" value="ZF_BBOX"/>
    <property type="match status" value="1"/>
</dbReference>
<dbReference type="KEGG" id="caj:CIG1485E_a0032"/>